<evidence type="ECO:0000256" key="4">
    <source>
        <dbReference type="ARBA" id="ARBA00023163"/>
    </source>
</evidence>
<keyword evidence="9" id="KW-1185">Reference proteome</keyword>
<proteinExistence type="inferred from homology"/>
<protein>
    <submittedName>
        <fullName evidence="8">NFYC2</fullName>
    </submittedName>
</protein>
<comment type="subcellular location">
    <subcellularLocation>
        <location evidence="1">Nucleus</location>
    </subcellularLocation>
</comment>
<evidence type="ECO:0000259" key="7">
    <source>
        <dbReference type="Pfam" id="PF00808"/>
    </source>
</evidence>
<dbReference type="InterPro" id="IPR003958">
    <property type="entry name" value="CBFA_NFYB_domain"/>
</dbReference>
<evidence type="ECO:0000256" key="1">
    <source>
        <dbReference type="ARBA" id="ARBA00004123"/>
    </source>
</evidence>
<dbReference type="Pfam" id="PF00808">
    <property type="entry name" value="CBFD_NFYB_HMF"/>
    <property type="match status" value="1"/>
</dbReference>
<dbReference type="AlphaFoldDB" id="A0A1Y1SA37"/>
<comment type="caution">
    <text evidence="8">The sequence shown here is derived from an EMBL/GenBank/DDBJ whole genome shotgun (WGS) entry which is preliminary data.</text>
</comment>
<sequence length="158" mass="18255">MDFLNRPEQSSCSDPDNSNQILFSHQNISPDFCAYSPILDKSAVVKEYWCREIERATKNPLNFKSVKLPLARIKRLMKVEEEVKIIAQEVPVLFALTTEKFIEELTIRAWMHTKEGKRKILQGSDILKAVRTTRSYDFVNQLIIEGNKDILKKIGKGE</sequence>
<evidence type="ECO:0000256" key="2">
    <source>
        <dbReference type="ARBA" id="ARBA00023015"/>
    </source>
</evidence>
<keyword evidence="3" id="KW-0238">DNA-binding</keyword>
<dbReference type="PANTHER" id="PTHR10252">
    <property type="entry name" value="HISTONE-LIKE TRANSCRIPTION FACTOR CCAAT-RELATED"/>
    <property type="match status" value="1"/>
</dbReference>
<dbReference type="GO" id="GO:0005634">
    <property type="term" value="C:nucleus"/>
    <property type="evidence" value="ECO:0007669"/>
    <property type="project" value="UniProtKB-SubCell"/>
</dbReference>
<dbReference type="CDD" id="cd22908">
    <property type="entry name" value="HFD_NFYC-like"/>
    <property type="match status" value="1"/>
</dbReference>
<dbReference type="InterPro" id="IPR009072">
    <property type="entry name" value="Histone-fold"/>
</dbReference>
<reference evidence="8 9" key="1">
    <citation type="journal article" date="2017" name="Environ. Microbiol.">
        <title>Decay of the glycolytic pathway and adaptation to intranuclear parasitism within Enterocytozoonidae microsporidia.</title>
        <authorList>
            <person name="Wiredu Boakye D."/>
            <person name="Jaroenlak P."/>
            <person name="Prachumwat A."/>
            <person name="Williams T.A."/>
            <person name="Bateman K.S."/>
            <person name="Itsathitphaisarn O."/>
            <person name="Sritunyalucksana K."/>
            <person name="Paszkiewicz K.H."/>
            <person name="Moore K.A."/>
            <person name="Stentiford G.D."/>
            <person name="Williams B.A."/>
        </authorList>
    </citation>
    <scope>NUCLEOTIDE SEQUENCE [LARGE SCALE GENOMIC DNA]</scope>
    <source>
        <strain evidence="8 9">GB1</strain>
    </source>
</reference>
<keyword evidence="4" id="KW-0804">Transcription</keyword>
<dbReference type="GO" id="GO:0003677">
    <property type="term" value="F:DNA binding"/>
    <property type="evidence" value="ECO:0007669"/>
    <property type="project" value="UniProtKB-KW"/>
</dbReference>
<evidence type="ECO:0000313" key="8">
    <source>
        <dbReference type="EMBL" id="ORD94896.1"/>
    </source>
</evidence>
<dbReference type="SUPFAM" id="SSF47113">
    <property type="entry name" value="Histone-fold"/>
    <property type="match status" value="1"/>
</dbReference>
<name>A0A1Y1SA37_9MICR</name>
<dbReference type="EMBL" id="LWDP01000007">
    <property type="protein sequence ID" value="ORD94896.1"/>
    <property type="molecule type" value="Genomic_DNA"/>
</dbReference>
<comment type="similarity">
    <text evidence="6">Belongs to the NFYC/HAP5 subunit family.</text>
</comment>
<dbReference type="Gene3D" id="1.10.20.10">
    <property type="entry name" value="Histone, subunit A"/>
    <property type="match status" value="1"/>
</dbReference>
<gene>
    <name evidence="8" type="primary">NFYC2</name>
    <name evidence="8" type="ORF">ECANGB1_2104</name>
</gene>
<dbReference type="OrthoDB" id="1272441at2759"/>
<keyword evidence="2" id="KW-0805">Transcription regulation</keyword>
<dbReference type="InterPro" id="IPR050568">
    <property type="entry name" value="Transcr_DNA_Rep_Reg"/>
</dbReference>
<keyword evidence="5" id="KW-0539">Nucleus</keyword>
<evidence type="ECO:0000256" key="3">
    <source>
        <dbReference type="ARBA" id="ARBA00023125"/>
    </source>
</evidence>
<accession>A0A1Y1SA37</accession>
<dbReference type="GO" id="GO:0046982">
    <property type="term" value="F:protein heterodimerization activity"/>
    <property type="evidence" value="ECO:0007669"/>
    <property type="project" value="InterPro"/>
</dbReference>
<dbReference type="Proteomes" id="UP000192639">
    <property type="component" value="Unassembled WGS sequence"/>
</dbReference>
<evidence type="ECO:0000256" key="5">
    <source>
        <dbReference type="ARBA" id="ARBA00023242"/>
    </source>
</evidence>
<organism evidence="8 9">
    <name type="scientific">Enterospora canceri</name>
    <dbReference type="NCBI Taxonomy" id="1081671"/>
    <lineage>
        <taxon>Eukaryota</taxon>
        <taxon>Fungi</taxon>
        <taxon>Fungi incertae sedis</taxon>
        <taxon>Microsporidia</taxon>
        <taxon>Enterocytozoonidae</taxon>
        <taxon>Enterospora</taxon>
    </lineage>
</organism>
<feature type="domain" description="Transcription factor CBF/NF-Y/archaeal histone" evidence="7">
    <location>
        <begin position="67"/>
        <end position="130"/>
    </location>
</feature>
<dbReference type="FunFam" id="1.10.20.10:FF:000062">
    <property type="entry name" value="Nuclear transcription factor Y subunit C"/>
    <property type="match status" value="1"/>
</dbReference>
<evidence type="ECO:0000313" key="9">
    <source>
        <dbReference type="Proteomes" id="UP000192639"/>
    </source>
</evidence>
<evidence type="ECO:0000256" key="6">
    <source>
        <dbReference type="ARBA" id="ARBA00038129"/>
    </source>
</evidence>
<dbReference type="VEuPathDB" id="MicrosporidiaDB:ECANGB1_2104"/>